<sequence length="231" mass="25873">MTDLIDTTEMYLRTVLDLEEEGIVPLRARISERLGHSGPTVSQTVGRMERDGLLIVGADRRLELTNAGRHKAIEVTRKHRLAERLLSDVIGLDWAYVHEEACRWEHVMSEDVERRLVELLGHPDESPYGNPIPGLRDLGDVPEARVEDAAVAVVKLLDQGDGELRGRVRRLAEPLQAEPELLKQLRDADVMPGSAGQFRYNEGYVLIQMDGNDTALELPVEMASHVFLVAE</sequence>
<dbReference type="SUPFAM" id="SSF47979">
    <property type="entry name" value="Iron-dependent repressor protein, dimerization domain"/>
    <property type="match status" value="1"/>
</dbReference>
<evidence type="ECO:0000256" key="4">
    <source>
        <dbReference type="ARBA" id="ARBA00023004"/>
    </source>
</evidence>
<dbReference type="Gene3D" id="1.10.10.10">
    <property type="entry name" value="Winged helix-like DNA-binding domain superfamily/Winged helix DNA-binding domain"/>
    <property type="match status" value="1"/>
</dbReference>
<keyword evidence="7" id="KW-0804">Transcription</keyword>
<dbReference type="PANTHER" id="PTHR33238:SF10">
    <property type="entry name" value="IRON-DEPENDENT REPRESSOR IDER"/>
    <property type="match status" value="1"/>
</dbReference>
<keyword evidence="5" id="KW-0805">Transcription regulation</keyword>
<dbReference type="InterPro" id="IPR022689">
    <property type="entry name" value="Iron_dep_repressor"/>
</dbReference>
<dbReference type="SUPFAM" id="SSF50037">
    <property type="entry name" value="C-terminal domain of transcriptional repressors"/>
    <property type="match status" value="1"/>
</dbReference>
<evidence type="ECO:0000313" key="10">
    <source>
        <dbReference type="Proteomes" id="UP001519362"/>
    </source>
</evidence>
<evidence type="ECO:0000256" key="1">
    <source>
        <dbReference type="ARBA" id="ARBA00004496"/>
    </source>
</evidence>
<dbReference type="InterPro" id="IPR036421">
    <property type="entry name" value="Fe_dep_repressor_sf"/>
</dbReference>
<dbReference type="SMART" id="SM00529">
    <property type="entry name" value="HTH_DTXR"/>
    <property type="match status" value="1"/>
</dbReference>
<dbReference type="Gene3D" id="1.10.60.10">
    <property type="entry name" value="Iron dependent repressor, metal binding and dimerisation domain"/>
    <property type="match status" value="1"/>
</dbReference>
<evidence type="ECO:0000256" key="6">
    <source>
        <dbReference type="ARBA" id="ARBA00023125"/>
    </source>
</evidence>
<name>A0ABS4ZJ67_9MICO</name>
<dbReference type="InterPro" id="IPR038157">
    <property type="entry name" value="FeoA_core_dom"/>
</dbReference>
<organism evidence="9 10">
    <name type="scientific">Microbacterium amylolyticum</name>
    <dbReference type="NCBI Taxonomy" id="936337"/>
    <lineage>
        <taxon>Bacteria</taxon>
        <taxon>Bacillati</taxon>
        <taxon>Actinomycetota</taxon>
        <taxon>Actinomycetes</taxon>
        <taxon>Micrococcales</taxon>
        <taxon>Microbacteriaceae</taxon>
        <taxon>Microbacterium</taxon>
    </lineage>
</organism>
<keyword evidence="4" id="KW-0408">Iron</keyword>
<evidence type="ECO:0000256" key="7">
    <source>
        <dbReference type="ARBA" id="ARBA00023163"/>
    </source>
</evidence>
<gene>
    <name evidence="9" type="ORF">JOF34_001823</name>
</gene>
<dbReference type="InterPro" id="IPR001367">
    <property type="entry name" value="Fe_dep_repressor"/>
</dbReference>
<evidence type="ECO:0000313" key="9">
    <source>
        <dbReference type="EMBL" id="MBP2437237.1"/>
    </source>
</evidence>
<accession>A0ABS4ZJ67</accession>
<dbReference type="RefSeq" id="WP_165134463.1">
    <property type="nucleotide sequence ID" value="NZ_CP049253.1"/>
</dbReference>
<keyword evidence="10" id="KW-1185">Reference proteome</keyword>
<dbReference type="InterPro" id="IPR036390">
    <property type="entry name" value="WH_DNA-bd_sf"/>
</dbReference>
<comment type="similarity">
    <text evidence="2">Belongs to the DtxR/MntR family.</text>
</comment>
<feature type="domain" description="HTH dtxR-type" evidence="8">
    <location>
        <begin position="1"/>
        <end position="65"/>
    </location>
</feature>
<protein>
    <submittedName>
        <fullName evidence="9">DtxR family Mn-dependent transcriptional regulator</fullName>
    </submittedName>
</protein>
<evidence type="ECO:0000256" key="3">
    <source>
        <dbReference type="ARBA" id="ARBA00011738"/>
    </source>
</evidence>
<dbReference type="EMBL" id="JAGIOL010000001">
    <property type="protein sequence ID" value="MBP2437237.1"/>
    <property type="molecule type" value="Genomic_DNA"/>
</dbReference>
<reference evidence="9 10" key="1">
    <citation type="submission" date="2021-03" db="EMBL/GenBank/DDBJ databases">
        <title>Sequencing the genomes of 1000 actinobacteria strains.</title>
        <authorList>
            <person name="Klenk H.-P."/>
        </authorList>
    </citation>
    <scope>NUCLEOTIDE SEQUENCE [LARGE SCALE GENOMIC DNA]</scope>
    <source>
        <strain evidence="9 10">DSM 24221</strain>
    </source>
</reference>
<evidence type="ECO:0000256" key="2">
    <source>
        <dbReference type="ARBA" id="ARBA00007871"/>
    </source>
</evidence>
<dbReference type="InterPro" id="IPR022687">
    <property type="entry name" value="HTH_DTXR"/>
</dbReference>
<comment type="caution">
    <text evidence="9">The sequence shown here is derived from an EMBL/GenBank/DDBJ whole genome shotgun (WGS) entry which is preliminary data.</text>
</comment>
<evidence type="ECO:0000259" key="8">
    <source>
        <dbReference type="PROSITE" id="PS50944"/>
    </source>
</evidence>
<dbReference type="Pfam" id="PF01325">
    <property type="entry name" value="Fe_dep_repress"/>
    <property type="match status" value="1"/>
</dbReference>
<keyword evidence="6" id="KW-0238">DNA-binding</keyword>
<dbReference type="Proteomes" id="UP001519362">
    <property type="component" value="Unassembled WGS sequence"/>
</dbReference>
<dbReference type="PANTHER" id="PTHR33238">
    <property type="entry name" value="IRON (METAL) DEPENDENT REPRESSOR, DTXR FAMILY"/>
    <property type="match status" value="1"/>
</dbReference>
<dbReference type="InterPro" id="IPR008988">
    <property type="entry name" value="Transcriptional_repressor_C"/>
</dbReference>
<dbReference type="PROSITE" id="PS50944">
    <property type="entry name" value="HTH_DTXR"/>
    <property type="match status" value="1"/>
</dbReference>
<evidence type="ECO:0000256" key="5">
    <source>
        <dbReference type="ARBA" id="ARBA00023015"/>
    </source>
</evidence>
<dbReference type="InterPro" id="IPR050536">
    <property type="entry name" value="DtxR_MntR_Metal-Reg"/>
</dbReference>
<dbReference type="Pfam" id="PF02742">
    <property type="entry name" value="Fe_dep_repr_C"/>
    <property type="match status" value="1"/>
</dbReference>
<dbReference type="SUPFAM" id="SSF46785">
    <property type="entry name" value="Winged helix' DNA-binding domain"/>
    <property type="match status" value="1"/>
</dbReference>
<comment type="subcellular location">
    <subcellularLocation>
        <location evidence="1">Cytoplasm</location>
    </subcellularLocation>
</comment>
<dbReference type="InterPro" id="IPR036388">
    <property type="entry name" value="WH-like_DNA-bd_sf"/>
</dbReference>
<dbReference type="Gene3D" id="2.30.30.90">
    <property type="match status" value="1"/>
</dbReference>
<proteinExistence type="inferred from homology"/>
<comment type="subunit">
    <text evidence="3">Homodimer.</text>
</comment>